<proteinExistence type="predicted"/>
<name>A0ABQ8TKR8_PERAM</name>
<feature type="compositionally biased region" description="Polar residues" evidence="1">
    <location>
        <begin position="10"/>
        <end position="27"/>
    </location>
</feature>
<keyword evidence="3" id="KW-1185">Reference proteome</keyword>
<dbReference type="EMBL" id="JAJSOF020000009">
    <property type="protein sequence ID" value="KAJ4446464.1"/>
    <property type="molecule type" value="Genomic_DNA"/>
</dbReference>
<reference evidence="2 3" key="1">
    <citation type="journal article" date="2022" name="Allergy">
        <title>Genome assembly and annotation of Periplaneta americana reveal a comprehensive cockroach allergen profile.</title>
        <authorList>
            <person name="Wang L."/>
            <person name="Xiong Q."/>
            <person name="Saelim N."/>
            <person name="Wang L."/>
            <person name="Nong W."/>
            <person name="Wan A.T."/>
            <person name="Shi M."/>
            <person name="Liu X."/>
            <person name="Cao Q."/>
            <person name="Hui J.H.L."/>
            <person name="Sookrung N."/>
            <person name="Leung T.F."/>
            <person name="Tungtrongchitr A."/>
            <person name="Tsui S.K.W."/>
        </authorList>
    </citation>
    <scope>NUCLEOTIDE SEQUENCE [LARGE SCALE GENOMIC DNA]</scope>
    <source>
        <strain evidence="2">PWHHKU_190912</strain>
    </source>
</reference>
<feature type="region of interest" description="Disordered" evidence="1">
    <location>
        <begin position="1"/>
        <end position="27"/>
    </location>
</feature>
<evidence type="ECO:0000313" key="2">
    <source>
        <dbReference type="EMBL" id="KAJ4446464.1"/>
    </source>
</evidence>
<evidence type="ECO:0000313" key="3">
    <source>
        <dbReference type="Proteomes" id="UP001148838"/>
    </source>
</evidence>
<accession>A0ABQ8TKR8</accession>
<gene>
    <name evidence="2" type="ORF">ANN_13160</name>
</gene>
<evidence type="ECO:0008006" key="4">
    <source>
        <dbReference type="Google" id="ProtNLM"/>
    </source>
</evidence>
<comment type="caution">
    <text evidence="2">The sequence shown here is derived from an EMBL/GenBank/DDBJ whole genome shotgun (WGS) entry which is preliminary data.</text>
</comment>
<evidence type="ECO:0000256" key="1">
    <source>
        <dbReference type="SAM" id="MobiDB-lite"/>
    </source>
</evidence>
<sequence>MEAKAEVVTKPSSTDTSAANNTNEYHSGSQCNSLVFEVKQDIPTISPESAGAADEGLPLKQDALSSLLFNFVLEYAIRKVQDNREGLELNGLHQLLVYADDVNMLGENPQTIKEKTEILLEVRKAIGLEVNPKMTKDNTKNAAELSIDYYETNENKPCFDEESCIERKKKTGKIDILRGSSPGEKR</sequence>
<protein>
    <recommendedName>
        <fullName evidence="4">Reverse transcriptase domain-containing protein</fullName>
    </recommendedName>
</protein>
<organism evidence="2 3">
    <name type="scientific">Periplaneta americana</name>
    <name type="common">American cockroach</name>
    <name type="synonym">Blatta americana</name>
    <dbReference type="NCBI Taxonomy" id="6978"/>
    <lineage>
        <taxon>Eukaryota</taxon>
        <taxon>Metazoa</taxon>
        <taxon>Ecdysozoa</taxon>
        <taxon>Arthropoda</taxon>
        <taxon>Hexapoda</taxon>
        <taxon>Insecta</taxon>
        <taxon>Pterygota</taxon>
        <taxon>Neoptera</taxon>
        <taxon>Polyneoptera</taxon>
        <taxon>Dictyoptera</taxon>
        <taxon>Blattodea</taxon>
        <taxon>Blattoidea</taxon>
        <taxon>Blattidae</taxon>
        <taxon>Blattinae</taxon>
        <taxon>Periplaneta</taxon>
    </lineage>
</organism>
<dbReference type="Proteomes" id="UP001148838">
    <property type="component" value="Unassembled WGS sequence"/>
</dbReference>